<dbReference type="PRINTS" id="PR00420">
    <property type="entry name" value="RNGMNOXGNASE"/>
</dbReference>
<evidence type="ECO:0000313" key="3">
    <source>
        <dbReference type="Proteomes" id="UP000228921"/>
    </source>
</evidence>
<dbReference type="Proteomes" id="UP000228921">
    <property type="component" value="Unassembled WGS sequence"/>
</dbReference>
<dbReference type="PANTHER" id="PTHR46313:SF3">
    <property type="entry name" value="PROLYCOPENE ISOMERASE, CHLOROPLASTIC"/>
    <property type="match status" value="1"/>
</dbReference>
<evidence type="ECO:0000313" key="2">
    <source>
        <dbReference type="EMBL" id="PJF31479.1"/>
    </source>
</evidence>
<dbReference type="InterPro" id="IPR036188">
    <property type="entry name" value="FAD/NAD-bd_sf"/>
</dbReference>
<dbReference type="GO" id="GO:0016116">
    <property type="term" value="P:carotenoid metabolic process"/>
    <property type="evidence" value="ECO:0007669"/>
    <property type="project" value="InterPro"/>
</dbReference>
<dbReference type="InterPro" id="IPR002937">
    <property type="entry name" value="Amino_oxidase"/>
</dbReference>
<protein>
    <submittedName>
        <fullName evidence="2">FAD-dependent oxidoreductase</fullName>
    </submittedName>
</protein>
<dbReference type="AlphaFoldDB" id="A0A2M8P1Q5"/>
<dbReference type="EMBL" id="PGTK01000003">
    <property type="protein sequence ID" value="PJF31479.1"/>
    <property type="molecule type" value="Genomic_DNA"/>
</dbReference>
<comment type="caution">
    <text evidence="2">The sequence shown here is derived from an EMBL/GenBank/DDBJ whole genome shotgun (WGS) entry which is preliminary data.</text>
</comment>
<dbReference type="PANTHER" id="PTHR46313">
    <property type="match status" value="1"/>
</dbReference>
<accession>A0A2M8P1Q5</accession>
<name>A0A2M8P1Q5_9CHLR</name>
<evidence type="ECO:0000259" key="1">
    <source>
        <dbReference type="Pfam" id="PF01593"/>
    </source>
</evidence>
<sequence length="507" mass="55101">MTKAKRVVVIGGGVGGLTAGALLAREGFAVTVLEAHVYAGGCAGTFYHKGYRFDAGATVAGGFQQGGPHQIAGDLLGIQWQIERIEPAWVIHLPERTITRWGEESQWREERAAKLPELRHFWRIQEAAAEAAWQFAARLPEYPPASLGDLLRLAAKIRPNLIPISPLALMSMGQLLNVLGVRERNARTFIDAQLLISAQITSRNANALYGAIAVDLPRVGVYHPRGGIGNIARQLAEALTRHGGRIIYRHAVTKIERRPDKTFLLHTNKGNSFEADIVLANLTPWALADLLGDAAPPSLQREVKTRPSTWSAFTLYLGVPSAALPTHAEHFQIVQDLDQPLGEGNSVFISISSPHDTERAPSGMRAVTLSTHTAIAPWWALRQNDPEGYQQRVEQYRDKLLDAAERVIPNVRSAAQLILPGTPAAFQRFTRRPLGMVGGFPFASLLTVRGPHTGVENLWLVGDSIFPGQSTAGVTAGALRVAAEVVRVTAQRQIFLPKRASAPSGAQ</sequence>
<dbReference type="SUPFAM" id="SSF51905">
    <property type="entry name" value="FAD/NAD(P)-binding domain"/>
    <property type="match status" value="1"/>
</dbReference>
<dbReference type="GO" id="GO:0016491">
    <property type="term" value="F:oxidoreductase activity"/>
    <property type="evidence" value="ECO:0007669"/>
    <property type="project" value="InterPro"/>
</dbReference>
<dbReference type="Gene3D" id="3.50.50.60">
    <property type="entry name" value="FAD/NAD(P)-binding domain"/>
    <property type="match status" value="2"/>
</dbReference>
<reference evidence="2 3" key="1">
    <citation type="submission" date="2017-11" db="EMBL/GenBank/DDBJ databases">
        <title>Evolution of Phototrophy in the Chloroflexi Phylum Driven by Horizontal Gene Transfer.</title>
        <authorList>
            <person name="Ward L.M."/>
            <person name="Hemp J."/>
            <person name="Shih P.M."/>
            <person name="Mcglynn S.E."/>
            <person name="Fischer W."/>
        </authorList>
    </citation>
    <scope>NUCLEOTIDE SEQUENCE [LARGE SCALE GENOMIC DNA]</scope>
    <source>
        <strain evidence="2">CP2_2F</strain>
    </source>
</reference>
<dbReference type="InterPro" id="IPR045892">
    <property type="entry name" value="CrtISO-like"/>
</dbReference>
<gene>
    <name evidence="2" type="ORF">CUN51_03890</name>
</gene>
<dbReference type="Pfam" id="PF01593">
    <property type="entry name" value="Amino_oxidase"/>
    <property type="match status" value="1"/>
</dbReference>
<feature type="domain" description="Amine oxidase" evidence="1">
    <location>
        <begin position="15"/>
        <end position="485"/>
    </location>
</feature>
<organism evidence="2 3">
    <name type="scientific">Candidatus Thermofonsia Clade 1 bacterium</name>
    <dbReference type="NCBI Taxonomy" id="2364210"/>
    <lineage>
        <taxon>Bacteria</taxon>
        <taxon>Bacillati</taxon>
        <taxon>Chloroflexota</taxon>
        <taxon>Candidatus Thermofontia</taxon>
        <taxon>Candidatus Thermofonsia Clade 1</taxon>
    </lineage>
</organism>
<proteinExistence type="predicted"/>